<name>J7RQV8_HUIN7</name>
<dbReference type="PANTHER" id="PTHR28042">
    <property type="entry name" value="E3 UBIQUITIN-PROTEIN LIGASE COMPLEX SLX5-SLX8 SUBUNIT SLX5"/>
    <property type="match status" value="1"/>
</dbReference>
<dbReference type="GO" id="GO:0033768">
    <property type="term" value="C:SUMO-targeted ubiquitin ligase complex"/>
    <property type="evidence" value="ECO:0007669"/>
    <property type="project" value="EnsemblFungi"/>
</dbReference>
<dbReference type="GO" id="GO:0000775">
    <property type="term" value="C:chromosome, centromeric region"/>
    <property type="evidence" value="ECO:0007669"/>
    <property type="project" value="EnsemblFungi"/>
</dbReference>
<dbReference type="KEGG" id="kng:KNAG_0J01270"/>
<dbReference type="OrthoDB" id="4090114at2759"/>
<dbReference type="RefSeq" id="XP_022466453.1">
    <property type="nucleotide sequence ID" value="XM_022610126.1"/>
</dbReference>
<dbReference type="Proteomes" id="UP000006310">
    <property type="component" value="Chromosome 10"/>
</dbReference>
<dbReference type="EMBL" id="HE978323">
    <property type="protein sequence ID" value="CCK72208.1"/>
    <property type="molecule type" value="Genomic_DNA"/>
</dbReference>
<dbReference type="InterPro" id="IPR038886">
    <property type="entry name" value="E3_SLX5/Rfp1"/>
</dbReference>
<dbReference type="GO" id="GO:0004842">
    <property type="term" value="F:ubiquitin-protein transferase activity"/>
    <property type="evidence" value="ECO:0007669"/>
    <property type="project" value="EnsemblFungi"/>
</dbReference>
<dbReference type="GO" id="GO:0000723">
    <property type="term" value="P:telomere maintenance"/>
    <property type="evidence" value="ECO:0007669"/>
    <property type="project" value="EnsemblFungi"/>
</dbReference>
<sequence>MVVHKMSTESPVVITDAEDDSDLEWVRCEGDLRSTSPQVAVDDDSDFAITASIERTPTDVVVVDDEPITITSTRGNDDTDEITVLEERPAPPPPNTTELYLPGRNVMHIRTAQSDNPIPTSFRNLRRDDGGSGVGEELRRSRRLRERPRWGGRMTPRATERGQRRRRSLFVNDDGEDISQNPRFMSMLMTMDPEYTSGNHPAALDEDPQRRRIRARINSYPPNIQSTFHYAQSLPEFTYIVQNTDPITFAECRDDLTNLFSQYQSMQHDDRMRNVGQQGSRQSEPRHGTNYSQRSAVSHSNNRYFYPEFNQYESDEARAQSLLPRIHDFLQMRLMGYPNDDEETTTQNIISMIQEREDTERDTRVKNFTDKSKPLLKSILKEAKSLPSNYSASFHYPSSPSKPQIPGGSTSETAESEEVSCCVLCGSELGVGIPDSFIGRSAEDRDLDFSSLISKYSFPCPYQSLIRPNQLDRDLSKRTFMSKCGHVYCGRCFARIDNAKAKSKISKKELASLKGCSNPNIYGPRICVADGCTAVIRAKARLRELYF</sequence>
<keyword evidence="3" id="KW-1185">Reference proteome</keyword>
<dbReference type="GO" id="GO:0032183">
    <property type="term" value="F:SUMO binding"/>
    <property type="evidence" value="ECO:0007669"/>
    <property type="project" value="EnsemblFungi"/>
</dbReference>
<dbReference type="eggNOG" id="ENOG502QTIW">
    <property type="taxonomic scope" value="Eukaryota"/>
</dbReference>
<dbReference type="AlphaFoldDB" id="J7RQV8"/>
<dbReference type="OMA" id="RCFARID"/>
<feature type="compositionally biased region" description="Polar residues" evidence="1">
    <location>
        <begin position="114"/>
        <end position="123"/>
    </location>
</feature>
<proteinExistence type="predicted"/>
<protein>
    <submittedName>
        <fullName evidence="2">Uncharacterized protein</fullName>
    </submittedName>
</protein>
<dbReference type="PANTHER" id="PTHR28042:SF1">
    <property type="entry name" value="E3 UBIQUITIN-PROTEIN LIGASE COMPLEX SLX5-SLX8 SUBUNIT SLX5"/>
    <property type="match status" value="1"/>
</dbReference>
<evidence type="ECO:0000313" key="3">
    <source>
        <dbReference type="Proteomes" id="UP000006310"/>
    </source>
</evidence>
<evidence type="ECO:0000313" key="2">
    <source>
        <dbReference type="EMBL" id="CCK72208.1"/>
    </source>
</evidence>
<evidence type="ECO:0000256" key="1">
    <source>
        <dbReference type="SAM" id="MobiDB-lite"/>
    </source>
</evidence>
<dbReference type="GeneID" id="34527963"/>
<organism evidence="2 3">
    <name type="scientific">Huiozyma naganishii (strain ATCC MYA-139 / BCRC 22969 / CBS 8797 / KCTC 17520 / NBRC 10181 / NCYC 3082 / Yp74L-3)</name>
    <name type="common">Yeast</name>
    <name type="synonym">Kazachstania naganishii</name>
    <dbReference type="NCBI Taxonomy" id="1071383"/>
    <lineage>
        <taxon>Eukaryota</taxon>
        <taxon>Fungi</taxon>
        <taxon>Dikarya</taxon>
        <taxon>Ascomycota</taxon>
        <taxon>Saccharomycotina</taxon>
        <taxon>Saccharomycetes</taxon>
        <taxon>Saccharomycetales</taxon>
        <taxon>Saccharomycetaceae</taxon>
        <taxon>Huiozyma</taxon>
    </lineage>
</organism>
<feature type="compositionally biased region" description="Polar residues" evidence="1">
    <location>
        <begin position="391"/>
        <end position="402"/>
    </location>
</feature>
<reference evidence="2 3" key="1">
    <citation type="journal article" date="2011" name="Proc. Natl. Acad. Sci. U.S.A.">
        <title>Evolutionary erosion of yeast sex chromosomes by mating-type switching accidents.</title>
        <authorList>
            <person name="Gordon J.L."/>
            <person name="Armisen D."/>
            <person name="Proux-Wera E."/>
            <person name="Oheigeartaigh S.S."/>
            <person name="Byrne K.P."/>
            <person name="Wolfe K.H."/>
        </authorList>
    </citation>
    <scope>NUCLEOTIDE SEQUENCE [LARGE SCALE GENOMIC DNA]</scope>
    <source>
        <strain evidence="3">ATCC MYA-139 / BCRC 22969 / CBS 8797 / CCRC 22969 / KCTC 17520 / NBRC 10181 / NCYC 3082</strain>
    </source>
</reference>
<feature type="region of interest" description="Disordered" evidence="1">
    <location>
        <begin position="265"/>
        <end position="297"/>
    </location>
</feature>
<feature type="region of interest" description="Disordered" evidence="1">
    <location>
        <begin position="391"/>
        <end position="412"/>
    </location>
</feature>
<accession>J7RQV8</accession>
<dbReference type="STRING" id="1071383.J7RQV8"/>
<dbReference type="GO" id="GO:0006915">
    <property type="term" value="P:apoptotic process"/>
    <property type="evidence" value="ECO:0007669"/>
    <property type="project" value="EnsemblFungi"/>
</dbReference>
<feature type="region of interest" description="Disordered" evidence="1">
    <location>
        <begin position="114"/>
        <end position="165"/>
    </location>
</feature>
<gene>
    <name evidence="2" type="primary">KNAG0J01270</name>
    <name evidence="2" type="ordered locus">KNAG_0J01270</name>
</gene>
<dbReference type="GO" id="GO:0006974">
    <property type="term" value="P:DNA damage response"/>
    <property type="evidence" value="ECO:0007669"/>
    <property type="project" value="EnsemblFungi"/>
</dbReference>
<dbReference type="GO" id="GO:0006511">
    <property type="term" value="P:ubiquitin-dependent protein catabolic process"/>
    <property type="evidence" value="ECO:0007669"/>
    <property type="project" value="EnsemblFungi"/>
</dbReference>
<dbReference type="HOGENOM" id="CLU_445559_0_0_1"/>
<reference evidence="3" key="2">
    <citation type="submission" date="2012-08" db="EMBL/GenBank/DDBJ databases">
        <title>Genome sequence of Kazachstania naganishii.</title>
        <authorList>
            <person name="Gordon J.L."/>
            <person name="Armisen D."/>
            <person name="Proux-Wera E."/>
            <person name="OhEigeartaigh S.S."/>
            <person name="Byrne K.P."/>
            <person name="Wolfe K.H."/>
        </authorList>
    </citation>
    <scope>NUCLEOTIDE SEQUENCE [LARGE SCALE GENOMIC DNA]</scope>
    <source>
        <strain evidence="3">ATCC MYA-139 / BCRC 22969 / CBS 8797 / CCRC 22969 / KCTC 17520 / NBRC 10181 / NCYC 3082</strain>
    </source>
</reference>